<keyword evidence="5 7" id="KW-0808">Transferase</keyword>
<dbReference type="InterPro" id="IPR034964">
    <property type="entry name" value="LS"/>
</dbReference>
<keyword evidence="10" id="KW-1185">Reference proteome</keyword>
<dbReference type="Pfam" id="PF00885">
    <property type="entry name" value="DMRL_synthase"/>
    <property type="match status" value="1"/>
</dbReference>
<sequence>MAASSSTTSAPKPVLLEEPGESSVRELDGQGLRIALVSTRWYEKDVVGPLVRSCKKELLDKGVRTDDLCCYEVPGAYELPFLASRVIQTKRDAVDAVVCIGCMVKGGTMAYEFVSEAVTMGLMKLNVMTDTPVILGLLTCGSDDEAQRCASALGTRLETGSGQQRCNHGVEWAQSALVMARLKRSTAAAKAKMASSERGVKTQPSCSLHCEHCECDVCSCGGRCQCEACGQHKGRVAARQTQTQAVCVGCGQSAAQCDCKGCNCGACAAKQERQQNELLCGGCGRQKKACQCHASHTASGVTTTRVTSHAKQPEREPGVWP</sequence>
<name>A0AAD5LD36_PYTIN</name>
<evidence type="ECO:0000313" key="9">
    <source>
        <dbReference type="EMBL" id="KAJ0394333.1"/>
    </source>
</evidence>
<evidence type="ECO:0000256" key="6">
    <source>
        <dbReference type="ARBA" id="ARBA00048785"/>
    </source>
</evidence>
<evidence type="ECO:0000256" key="7">
    <source>
        <dbReference type="RuleBase" id="RU003795"/>
    </source>
</evidence>
<organism evidence="9 10">
    <name type="scientific">Pythium insidiosum</name>
    <name type="common">Pythiosis disease agent</name>
    <dbReference type="NCBI Taxonomy" id="114742"/>
    <lineage>
        <taxon>Eukaryota</taxon>
        <taxon>Sar</taxon>
        <taxon>Stramenopiles</taxon>
        <taxon>Oomycota</taxon>
        <taxon>Peronosporomycetes</taxon>
        <taxon>Pythiales</taxon>
        <taxon>Pythiaceae</taxon>
        <taxon>Pythium</taxon>
    </lineage>
</organism>
<feature type="compositionally biased region" description="Low complexity" evidence="8">
    <location>
        <begin position="1"/>
        <end position="10"/>
    </location>
</feature>
<comment type="pathway">
    <text evidence="1 7">Cofactor biosynthesis; riboflavin biosynthesis; riboflavin from 2-hydroxy-3-oxobutyl phosphate and 5-amino-6-(D-ribitylamino)uracil: step 1/2.</text>
</comment>
<dbReference type="AlphaFoldDB" id="A0AAD5LD36"/>
<dbReference type="Gene3D" id="3.40.50.960">
    <property type="entry name" value="Lumazine/riboflavin synthase"/>
    <property type="match status" value="1"/>
</dbReference>
<reference evidence="9" key="1">
    <citation type="submission" date="2021-12" db="EMBL/GenBank/DDBJ databases">
        <title>Prjna785345.</title>
        <authorList>
            <person name="Rujirawat T."/>
            <person name="Krajaejun T."/>
        </authorList>
    </citation>
    <scope>NUCLEOTIDE SEQUENCE</scope>
    <source>
        <strain evidence="9">Pi057C3</strain>
    </source>
</reference>
<evidence type="ECO:0000256" key="1">
    <source>
        <dbReference type="ARBA" id="ARBA00004917"/>
    </source>
</evidence>
<feature type="region of interest" description="Disordered" evidence="8">
    <location>
        <begin position="1"/>
        <end position="20"/>
    </location>
</feature>
<dbReference type="EMBL" id="JAKCXM010000417">
    <property type="protein sequence ID" value="KAJ0394333.1"/>
    <property type="molecule type" value="Genomic_DNA"/>
</dbReference>
<dbReference type="NCBIfam" id="TIGR00114">
    <property type="entry name" value="lumazine-synth"/>
    <property type="match status" value="1"/>
</dbReference>
<dbReference type="PANTHER" id="PTHR21058:SF0">
    <property type="entry name" value="6,7-DIMETHYL-8-RIBITYLLUMAZINE SYNTHASE"/>
    <property type="match status" value="1"/>
</dbReference>
<dbReference type="EC" id="2.5.1.78" evidence="3 7"/>
<dbReference type="GO" id="GO:0000906">
    <property type="term" value="F:6,7-dimethyl-8-ribityllumazine synthase activity"/>
    <property type="evidence" value="ECO:0007669"/>
    <property type="project" value="UniProtKB-EC"/>
</dbReference>
<comment type="caution">
    <text evidence="9">The sequence shown here is derived from an EMBL/GenBank/DDBJ whole genome shotgun (WGS) entry which is preliminary data.</text>
</comment>
<evidence type="ECO:0000256" key="4">
    <source>
        <dbReference type="ARBA" id="ARBA00022619"/>
    </source>
</evidence>
<keyword evidence="4 7" id="KW-0686">Riboflavin biosynthesis</keyword>
<comment type="function">
    <text evidence="7">Catalyzes the formation of 6,7-dimethyl-8-ribityllumazine by condensation of 5-amino-6-(D-ribitylamino)uracil with 3,4-dihydroxy-2-butanone 4-phosphate. This is the penultimate step in the biosynthesis of riboflavin.</text>
</comment>
<dbReference type="GO" id="GO:0009231">
    <property type="term" value="P:riboflavin biosynthetic process"/>
    <property type="evidence" value="ECO:0007669"/>
    <property type="project" value="UniProtKB-KW"/>
</dbReference>
<dbReference type="Proteomes" id="UP001209570">
    <property type="component" value="Unassembled WGS sequence"/>
</dbReference>
<dbReference type="HAMAP" id="MF_00178">
    <property type="entry name" value="Lumazine_synth"/>
    <property type="match status" value="1"/>
</dbReference>
<gene>
    <name evidence="9" type="ORF">P43SY_000957</name>
</gene>
<dbReference type="GO" id="GO:0009349">
    <property type="term" value="C:riboflavin synthase complex"/>
    <property type="evidence" value="ECO:0007669"/>
    <property type="project" value="UniProtKB-UniRule"/>
</dbReference>
<evidence type="ECO:0000256" key="2">
    <source>
        <dbReference type="ARBA" id="ARBA00007424"/>
    </source>
</evidence>
<evidence type="ECO:0000256" key="3">
    <source>
        <dbReference type="ARBA" id="ARBA00012664"/>
    </source>
</evidence>
<evidence type="ECO:0000256" key="8">
    <source>
        <dbReference type="SAM" id="MobiDB-lite"/>
    </source>
</evidence>
<dbReference type="InterPro" id="IPR002180">
    <property type="entry name" value="LS/RS"/>
</dbReference>
<comment type="catalytic activity">
    <reaction evidence="6 7">
        <text>(2S)-2-hydroxy-3-oxobutyl phosphate + 5-amino-6-(D-ribitylamino)uracil = 6,7-dimethyl-8-(1-D-ribityl)lumazine + phosphate + 2 H2O + H(+)</text>
        <dbReference type="Rhea" id="RHEA:26152"/>
        <dbReference type="ChEBI" id="CHEBI:15377"/>
        <dbReference type="ChEBI" id="CHEBI:15378"/>
        <dbReference type="ChEBI" id="CHEBI:15934"/>
        <dbReference type="ChEBI" id="CHEBI:43474"/>
        <dbReference type="ChEBI" id="CHEBI:58201"/>
        <dbReference type="ChEBI" id="CHEBI:58830"/>
        <dbReference type="EC" id="2.5.1.78"/>
    </reaction>
</comment>
<comment type="similarity">
    <text evidence="2 7">Belongs to the DMRL synthase family.</text>
</comment>
<dbReference type="SUPFAM" id="SSF52121">
    <property type="entry name" value="Lumazine synthase"/>
    <property type="match status" value="1"/>
</dbReference>
<dbReference type="CDD" id="cd09209">
    <property type="entry name" value="Lumazine_synthase-I"/>
    <property type="match status" value="1"/>
</dbReference>
<protein>
    <recommendedName>
        <fullName evidence="3 7">6,7-dimethyl-8-ribityllumazine synthase</fullName>
        <shortName evidence="7">DMRL synthase</shortName>
        <ecNumber evidence="3 7">2.5.1.78</ecNumber>
    </recommendedName>
</protein>
<accession>A0AAD5LD36</accession>
<evidence type="ECO:0000313" key="10">
    <source>
        <dbReference type="Proteomes" id="UP001209570"/>
    </source>
</evidence>
<evidence type="ECO:0000256" key="5">
    <source>
        <dbReference type="ARBA" id="ARBA00022679"/>
    </source>
</evidence>
<proteinExistence type="inferred from homology"/>
<dbReference type="PANTHER" id="PTHR21058">
    <property type="entry name" value="6,7-DIMETHYL-8-RIBITYLLUMAZINE SYNTHASE DMRL SYNTHASE LUMAZINE SYNTHASE"/>
    <property type="match status" value="1"/>
</dbReference>
<dbReference type="InterPro" id="IPR036467">
    <property type="entry name" value="LS/RS_sf"/>
</dbReference>